<dbReference type="PANTHER" id="PTHR14187:SF5">
    <property type="entry name" value="HEAT SHOCK 70 KDA PROTEIN 12A"/>
    <property type="match status" value="1"/>
</dbReference>
<reference evidence="4 5" key="1">
    <citation type="submission" date="2020-06" db="EMBL/GenBank/DDBJ databases">
        <authorList>
            <person name="Li R."/>
            <person name="Bekaert M."/>
        </authorList>
    </citation>
    <scope>NUCLEOTIDE SEQUENCE [LARGE SCALE GENOMIC DNA]</scope>
    <source>
        <strain evidence="5">wild</strain>
    </source>
</reference>
<evidence type="ECO:0000256" key="3">
    <source>
        <dbReference type="ARBA" id="ARBA00022840"/>
    </source>
</evidence>
<evidence type="ECO:0000256" key="1">
    <source>
        <dbReference type="ARBA" id="ARBA00007381"/>
    </source>
</evidence>
<comment type="similarity">
    <text evidence="1">Belongs to the heat shock protein 70 family.</text>
</comment>
<dbReference type="OrthoDB" id="2963168at2759"/>
<evidence type="ECO:0000313" key="4">
    <source>
        <dbReference type="EMBL" id="CAC5426602.1"/>
    </source>
</evidence>
<dbReference type="EMBL" id="CACVKT020010437">
    <property type="protein sequence ID" value="CAC5426602.1"/>
    <property type="molecule type" value="Genomic_DNA"/>
</dbReference>
<accession>A0A6J8F393</accession>
<dbReference type="Pfam" id="PF00012">
    <property type="entry name" value="HSP70"/>
    <property type="match status" value="1"/>
</dbReference>
<gene>
    <name evidence="4" type="ORF">MCOR_58297</name>
</gene>
<dbReference type="Proteomes" id="UP000507470">
    <property type="component" value="Unassembled WGS sequence"/>
</dbReference>
<dbReference type="Gene3D" id="3.30.420.40">
    <property type="match status" value="2"/>
</dbReference>
<dbReference type="InterPro" id="IPR013126">
    <property type="entry name" value="Hsp_70_fam"/>
</dbReference>
<dbReference type="InterPro" id="IPR043129">
    <property type="entry name" value="ATPase_NBD"/>
</dbReference>
<dbReference type="PANTHER" id="PTHR14187">
    <property type="entry name" value="ALPHA KINASE/ELONGATION FACTOR 2 KINASE"/>
    <property type="match status" value="1"/>
</dbReference>
<dbReference type="GO" id="GO:0140662">
    <property type="term" value="F:ATP-dependent protein folding chaperone"/>
    <property type="evidence" value="ECO:0007669"/>
    <property type="project" value="InterPro"/>
</dbReference>
<keyword evidence="5" id="KW-1185">Reference proteome</keyword>
<evidence type="ECO:0000313" key="5">
    <source>
        <dbReference type="Proteomes" id="UP000507470"/>
    </source>
</evidence>
<evidence type="ECO:0000256" key="2">
    <source>
        <dbReference type="ARBA" id="ARBA00022741"/>
    </source>
</evidence>
<sequence length="526" mass="60170">MFKDEFNQREQVYTYNWSKGLTQTPKTPTSILFTPRRDFHSFGYDAEEEYARLSQYKENSYWYFFKRFKLTLYKNENLNEITMIRDCTGKEMLAIEVFSGGIHYLKNHLLTHFKERIPHLREGDIHWVLTVPAIWDEAAKKFMRKSAEKAGIPGSRLTLALEPESAALYCQLGAPRSGLSPMQPGAKFLLLDCGGGTVDITVHEVRLDNSLKEIHRASGGPWGGIKVDDAFQEYLLELFGFERIISLPKHDVIELERSFELLKKSVNTEDKNYHMQLPLTLRQSADLEPGTVVAGKLRLNSKVVKVFFERPAENICRKIQEILLSLTHHDLDTILLVGGFAESKILQDKIQLKFPTMKVLQPNEPGAAVIKGAVEFGHCPEKIRFRMSPYTYGVNIVTPFRHGKHPTSKYIEVNGEAYCDDIFHTHVRKNQSVETGTEISNETYNPMTKGQTSMNFKIVTSDSLSPKYVDDPGNRIIGSFDVRIPHAFSSLERSVNVKMIFRGTELEVEAKDAHTKQIYKSSFRFE</sequence>
<dbReference type="CDD" id="cd10229">
    <property type="entry name" value="ASKHA_NBD_HSP70_HSPA12"/>
    <property type="match status" value="1"/>
</dbReference>
<keyword evidence="3" id="KW-0067">ATP-binding</keyword>
<protein>
    <recommendedName>
        <fullName evidence="6">HSPA12B</fullName>
    </recommendedName>
</protein>
<name>A0A6J8F393_MYTCO</name>
<proteinExistence type="inferred from homology"/>
<dbReference type="AlphaFoldDB" id="A0A6J8F393"/>
<keyword evidence="2" id="KW-0547">Nucleotide-binding</keyword>
<dbReference type="GO" id="GO:0005524">
    <property type="term" value="F:ATP binding"/>
    <property type="evidence" value="ECO:0007669"/>
    <property type="project" value="UniProtKB-KW"/>
</dbReference>
<dbReference type="SUPFAM" id="SSF53067">
    <property type="entry name" value="Actin-like ATPase domain"/>
    <property type="match status" value="2"/>
</dbReference>
<organism evidence="4 5">
    <name type="scientific">Mytilus coruscus</name>
    <name type="common">Sea mussel</name>
    <dbReference type="NCBI Taxonomy" id="42192"/>
    <lineage>
        <taxon>Eukaryota</taxon>
        <taxon>Metazoa</taxon>
        <taxon>Spiralia</taxon>
        <taxon>Lophotrochozoa</taxon>
        <taxon>Mollusca</taxon>
        <taxon>Bivalvia</taxon>
        <taxon>Autobranchia</taxon>
        <taxon>Pteriomorphia</taxon>
        <taxon>Mytilida</taxon>
        <taxon>Mytiloidea</taxon>
        <taxon>Mytilidae</taxon>
        <taxon>Mytilinae</taxon>
        <taxon>Mytilus</taxon>
    </lineage>
</organism>
<evidence type="ECO:0008006" key="6">
    <source>
        <dbReference type="Google" id="ProtNLM"/>
    </source>
</evidence>